<dbReference type="NCBIfam" id="TIGR01216">
    <property type="entry name" value="ATP_synt_epsi"/>
    <property type="match status" value="1"/>
</dbReference>
<dbReference type="PANTHER" id="PTHR13822">
    <property type="entry name" value="ATP SYNTHASE DELTA/EPSILON CHAIN"/>
    <property type="match status" value="1"/>
</dbReference>
<dbReference type="GO" id="GO:0046933">
    <property type="term" value="F:proton-transporting ATP synthase activity, rotational mechanism"/>
    <property type="evidence" value="ECO:0007669"/>
    <property type="project" value="UniProtKB-UniRule"/>
</dbReference>
<comment type="caution">
    <text evidence="13">The sequence shown here is derived from an EMBL/GenBank/DDBJ whole genome shotgun (WGS) entry which is preliminary data.</text>
</comment>
<evidence type="ECO:0000256" key="1">
    <source>
        <dbReference type="ARBA" id="ARBA00003543"/>
    </source>
</evidence>
<keyword evidence="6 10" id="KW-0406">Ion transport</keyword>
<gene>
    <name evidence="10 13" type="primary">atpC</name>
    <name evidence="13" type="ORF">HUK82_10300</name>
</gene>
<dbReference type="GO" id="GO:0005524">
    <property type="term" value="F:ATP binding"/>
    <property type="evidence" value="ECO:0007669"/>
    <property type="project" value="UniProtKB-UniRule"/>
</dbReference>
<evidence type="ECO:0000256" key="10">
    <source>
        <dbReference type="HAMAP-Rule" id="MF_00530"/>
    </source>
</evidence>
<dbReference type="SUPFAM" id="SSF51344">
    <property type="entry name" value="Epsilon subunit of F1F0-ATP synthase N-terminal domain"/>
    <property type="match status" value="1"/>
</dbReference>
<evidence type="ECO:0000256" key="11">
    <source>
        <dbReference type="RuleBase" id="RU003656"/>
    </source>
</evidence>
<evidence type="ECO:0000256" key="3">
    <source>
        <dbReference type="ARBA" id="ARBA00005712"/>
    </source>
</evidence>
<dbReference type="CDD" id="cd12152">
    <property type="entry name" value="F1-ATPase_delta"/>
    <property type="match status" value="1"/>
</dbReference>
<evidence type="ECO:0000256" key="5">
    <source>
        <dbReference type="ARBA" id="ARBA00022781"/>
    </source>
</evidence>
<evidence type="ECO:0000256" key="6">
    <source>
        <dbReference type="ARBA" id="ARBA00023065"/>
    </source>
</evidence>
<evidence type="ECO:0000256" key="8">
    <source>
        <dbReference type="ARBA" id="ARBA00023196"/>
    </source>
</evidence>
<keyword evidence="14" id="KW-1185">Reference proteome</keyword>
<dbReference type="Pfam" id="PF02823">
    <property type="entry name" value="ATP-synt_DE_N"/>
    <property type="match status" value="1"/>
</dbReference>
<organism evidence="13 14">
    <name type="scientific">Ameyamaea chiangmaiensis</name>
    <dbReference type="NCBI Taxonomy" id="442969"/>
    <lineage>
        <taxon>Bacteria</taxon>
        <taxon>Pseudomonadati</taxon>
        <taxon>Pseudomonadota</taxon>
        <taxon>Alphaproteobacteria</taxon>
        <taxon>Acetobacterales</taxon>
        <taxon>Acetobacteraceae</taxon>
        <taxon>Ameyamaea</taxon>
    </lineage>
</organism>
<evidence type="ECO:0000256" key="4">
    <source>
        <dbReference type="ARBA" id="ARBA00022448"/>
    </source>
</evidence>
<evidence type="ECO:0000259" key="12">
    <source>
        <dbReference type="Pfam" id="PF02823"/>
    </source>
</evidence>
<dbReference type="GO" id="GO:0012505">
    <property type="term" value="C:endomembrane system"/>
    <property type="evidence" value="ECO:0007669"/>
    <property type="project" value="UniProtKB-SubCell"/>
</dbReference>
<dbReference type="RefSeq" id="WP_176613877.1">
    <property type="nucleotide sequence ID" value="NZ_JABXXR010000077.1"/>
</dbReference>
<dbReference type="Gene3D" id="2.60.15.10">
    <property type="entry name" value="F0F1 ATP synthase delta/epsilon subunit, N-terminal"/>
    <property type="match status" value="1"/>
</dbReference>
<protein>
    <recommendedName>
        <fullName evidence="10">ATP synthase epsilon chain</fullName>
    </recommendedName>
    <alternativeName>
        <fullName evidence="10">ATP synthase F1 sector epsilon subunit</fullName>
    </alternativeName>
    <alternativeName>
        <fullName evidence="10">F-ATPase epsilon subunit</fullName>
    </alternativeName>
</protein>
<dbReference type="EMBL" id="JABXXR010000077">
    <property type="protein sequence ID" value="NVN40951.1"/>
    <property type="molecule type" value="Genomic_DNA"/>
</dbReference>
<accession>A0A850PI98</accession>
<comment type="similarity">
    <text evidence="3 10 11">Belongs to the ATPase epsilon chain family.</text>
</comment>
<dbReference type="GO" id="GO:0005886">
    <property type="term" value="C:plasma membrane"/>
    <property type="evidence" value="ECO:0007669"/>
    <property type="project" value="UniProtKB-SubCell"/>
</dbReference>
<sequence>MPVKVDIISPERVLVSREVDMAVVPGMEGDIAAMPGRAPLMLLLRGGVVDLHDGGTVTDRYFVAGGFADFRGDSCTILADSATKLADLSPQDAAARLAAAEAAVDRADKDDVPAQDLLQEAVQSARAEVEAAGQ</sequence>
<comment type="function">
    <text evidence="1 10">Produces ATP from ADP in the presence of a proton gradient across the membrane.</text>
</comment>
<comment type="subunit">
    <text evidence="10 11">F-type ATPases have 2 components, CF(1) - the catalytic core - and CF(0) - the membrane proton channel. CF(1) has five subunits: alpha(3), beta(3), gamma(1), delta(1), epsilon(1). CF(0) has three main subunits: a, b and c.</text>
</comment>
<dbReference type="HAMAP" id="MF_00530">
    <property type="entry name" value="ATP_synth_epsil_bac"/>
    <property type="match status" value="1"/>
</dbReference>
<evidence type="ECO:0000256" key="2">
    <source>
        <dbReference type="ARBA" id="ARBA00004184"/>
    </source>
</evidence>
<evidence type="ECO:0000313" key="14">
    <source>
        <dbReference type="Proteomes" id="UP000585665"/>
    </source>
</evidence>
<dbReference type="PANTHER" id="PTHR13822:SF10">
    <property type="entry name" value="ATP SYNTHASE EPSILON CHAIN, CHLOROPLASTIC"/>
    <property type="match status" value="1"/>
</dbReference>
<comment type="subcellular location">
    <subcellularLocation>
        <location evidence="10">Cell membrane</location>
        <topology evidence="10">Peripheral membrane protein</topology>
    </subcellularLocation>
    <subcellularLocation>
        <location evidence="2">Endomembrane system</location>
        <topology evidence="2">Peripheral membrane protein</topology>
    </subcellularLocation>
</comment>
<dbReference type="InterPro" id="IPR020546">
    <property type="entry name" value="ATP_synth_F1_dsu/esu_N"/>
</dbReference>
<proteinExistence type="inferred from homology"/>
<reference evidence="13 14" key="1">
    <citation type="submission" date="2020-06" db="EMBL/GenBank/DDBJ databases">
        <title>Description of novel acetic acid bacteria.</title>
        <authorList>
            <person name="Sombolestani A."/>
        </authorList>
    </citation>
    <scope>NUCLEOTIDE SEQUENCE [LARGE SCALE GENOMIC DNA]</scope>
    <source>
        <strain evidence="13 14">LMG 27010</strain>
    </source>
</reference>
<evidence type="ECO:0000313" key="13">
    <source>
        <dbReference type="EMBL" id="NVN40951.1"/>
    </source>
</evidence>
<dbReference type="Proteomes" id="UP000585665">
    <property type="component" value="Unassembled WGS sequence"/>
</dbReference>
<evidence type="ECO:0000256" key="9">
    <source>
        <dbReference type="ARBA" id="ARBA00023310"/>
    </source>
</evidence>
<dbReference type="InterPro" id="IPR036771">
    <property type="entry name" value="ATPsynth_dsu/esu_N"/>
</dbReference>
<dbReference type="GO" id="GO:0045259">
    <property type="term" value="C:proton-transporting ATP synthase complex"/>
    <property type="evidence" value="ECO:0007669"/>
    <property type="project" value="UniProtKB-KW"/>
</dbReference>
<keyword evidence="9 10" id="KW-0066">ATP synthesis</keyword>
<keyword evidence="4 10" id="KW-0813">Transport</keyword>
<evidence type="ECO:0000256" key="7">
    <source>
        <dbReference type="ARBA" id="ARBA00023136"/>
    </source>
</evidence>
<dbReference type="AlphaFoldDB" id="A0A850PI98"/>
<dbReference type="InterPro" id="IPR001469">
    <property type="entry name" value="ATP_synth_F1_dsu/esu"/>
</dbReference>
<keyword evidence="7 10" id="KW-0472">Membrane</keyword>
<name>A0A850PI98_9PROT</name>
<keyword evidence="5 10" id="KW-0375">Hydrogen ion transport</keyword>
<keyword evidence="10" id="KW-1003">Cell membrane</keyword>
<feature type="domain" description="ATP synthase F1 complex delta/epsilon subunit N-terminal" evidence="12">
    <location>
        <begin position="4"/>
        <end position="82"/>
    </location>
</feature>
<keyword evidence="8 10" id="KW-0139">CF(1)</keyword>